<dbReference type="AlphaFoldDB" id="A0AAU9JIR9"/>
<protein>
    <recommendedName>
        <fullName evidence="3">ATPase AAA-type core domain-containing protein</fullName>
    </recommendedName>
</protein>
<dbReference type="Proteomes" id="UP001162131">
    <property type="component" value="Unassembled WGS sequence"/>
</dbReference>
<evidence type="ECO:0000313" key="2">
    <source>
        <dbReference type="Proteomes" id="UP001162131"/>
    </source>
</evidence>
<evidence type="ECO:0008006" key="3">
    <source>
        <dbReference type="Google" id="ProtNLM"/>
    </source>
</evidence>
<proteinExistence type="predicted"/>
<keyword evidence="2" id="KW-1185">Reference proteome</keyword>
<dbReference type="EMBL" id="CAJZBQ010000041">
    <property type="protein sequence ID" value="CAG9326784.1"/>
    <property type="molecule type" value="Genomic_DNA"/>
</dbReference>
<comment type="caution">
    <text evidence="1">The sequence shown here is derived from an EMBL/GenBank/DDBJ whole genome shotgun (WGS) entry which is preliminary data.</text>
</comment>
<accession>A0AAU9JIR9</accession>
<sequence length="441" mass="51305">MEESKNIDCVINKLELPLIVVIVYPPQWFSNEDIETIASIIHPTEITYSWNPRMSITEGLRLCLISHRVRIPQDLNLKCLMVYCGINDEGVNKSEESIRNFVSVKSNEVPSYALPYMKCEDIRSKLVQLISCWREDIALLNSKYPNNVIAADYLKPQEIGQLILSKFLMKNPQTINNPRKGCYLIMPLGIPGMGKSSLIPVLQEVLHSISFTLTVISPDTIRAESINKQTNTEFDYNFDYNNKNTRTLLFKRLKDEIYKNVHNHVIFLDKNHSPKSLEMVYKEIKRFSNVNFVCLVPKCNSPYSIQNSRKIYSYEFSISFLIQCLIRIRDRLIHETLRGPLSEKISIVLKMYNIFRNFPLQECLKFGDLMQIPFTDESYTEIDPMLENLINYLLLSFSPEEKPDLSRLQDLTNAIMCASLSFQHVSQHEFVLNEFKRIFNL</sequence>
<name>A0AAU9JIR9_9CILI</name>
<organism evidence="1 2">
    <name type="scientific">Blepharisma stoltei</name>
    <dbReference type="NCBI Taxonomy" id="1481888"/>
    <lineage>
        <taxon>Eukaryota</taxon>
        <taxon>Sar</taxon>
        <taxon>Alveolata</taxon>
        <taxon>Ciliophora</taxon>
        <taxon>Postciliodesmatophora</taxon>
        <taxon>Heterotrichea</taxon>
        <taxon>Heterotrichida</taxon>
        <taxon>Blepharismidae</taxon>
        <taxon>Blepharisma</taxon>
    </lineage>
</organism>
<dbReference type="InterPro" id="IPR027417">
    <property type="entry name" value="P-loop_NTPase"/>
</dbReference>
<evidence type="ECO:0000313" key="1">
    <source>
        <dbReference type="EMBL" id="CAG9326784.1"/>
    </source>
</evidence>
<reference evidence="1" key="1">
    <citation type="submission" date="2021-09" db="EMBL/GenBank/DDBJ databases">
        <authorList>
            <consortium name="AG Swart"/>
            <person name="Singh M."/>
            <person name="Singh A."/>
            <person name="Seah K."/>
            <person name="Emmerich C."/>
        </authorList>
    </citation>
    <scope>NUCLEOTIDE SEQUENCE</scope>
    <source>
        <strain evidence="1">ATCC30299</strain>
    </source>
</reference>
<dbReference type="Gene3D" id="3.40.50.300">
    <property type="entry name" value="P-loop containing nucleotide triphosphate hydrolases"/>
    <property type="match status" value="1"/>
</dbReference>
<dbReference type="SUPFAM" id="SSF52540">
    <property type="entry name" value="P-loop containing nucleoside triphosphate hydrolases"/>
    <property type="match status" value="1"/>
</dbReference>
<gene>
    <name evidence="1" type="ORF">BSTOLATCC_MIC42051</name>
</gene>